<organism evidence="1 2">
    <name type="scientific">Adiantum capillus-veneris</name>
    <name type="common">Maidenhair fern</name>
    <dbReference type="NCBI Taxonomy" id="13818"/>
    <lineage>
        <taxon>Eukaryota</taxon>
        <taxon>Viridiplantae</taxon>
        <taxon>Streptophyta</taxon>
        <taxon>Embryophyta</taxon>
        <taxon>Tracheophyta</taxon>
        <taxon>Polypodiopsida</taxon>
        <taxon>Polypodiidae</taxon>
        <taxon>Polypodiales</taxon>
        <taxon>Pteridineae</taxon>
        <taxon>Pteridaceae</taxon>
        <taxon>Vittarioideae</taxon>
        <taxon>Adiantum</taxon>
    </lineage>
</organism>
<evidence type="ECO:0000313" key="1">
    <source>
        <dbReference type="EMBL" id="KAI5075544.1"/>
    </source>
</evidence>
<name>A0A9D4UWY7_ADICA</name>
<comment type="caution">
    <text evidence="1">The sequence shown here is derived from an EMBL/GenBank/DDBJ whole genome shotgun (WGS) entry which is preliminary data.</text>
</comment>
<dbReference type="AlphaFoldDB" id="A0A9D4UWY7"/>
<reference evidence="1" key="1">
    <citation type="submission" date="2021-01" db="EMBL/GenBank/DDBJ databases">
        <title>Adiantum capillus-veneris genome.</title>
        <authorList>
            <person name="Fang Y."/>
            <person name="Liao Q."/>
        </authorList>
    </citation>
    <scope>NUCLEOTIDE SEQUENCE</scope>
    <source>
        <strain evidence="1">H3</strain>
        <tissue evidence="1">Leaf</tissue>
    </source>
</reference>
<evidence type="ECO:0000313" key="2">
    <source>
        <dbReference type="Proteomes" id="UP000886520"/>
    </source>
</evidence>
<dbReference type="EMBL" id="JABFUD020000009">
    <property type="protein sequence ID" value="KAI5075544.1"/>
    <property type="molecule type" value="Genomic_DNA"/>
</dbReference>
<accession>A0A9D4UWY7</accession>
<gene>
    <name evidence="1" type="ORF">GOP47_0009620</name>
</gene>
<sequence length="79" mass="8562">MSPGPHAWDLGLRRNGFSPHTQTSLIDASLRLCTTCTLVGNALIDMIRARGSGCGRIASFQTDAIPGRVSRCRYNCLLL</sequence>
<keyword evidence="2" id="KW-1185">Reference proteome</keyword>
<dbReference type="Proteomes" id="UP000886520">
    <property type="component" value="Chromosome 9"/>
</dbReference>
<protein>
    <submittedName>
        <fullName evidence="1">Uncharacterized protein</fullName>
    </submittedName>
</protein>
<proteinExistence type="predicted"/>